<feature type="region of interest" description="Disordered" evidence="1">
    <location>
        <begin position="1"/>
        <end position="44"/>
    </location>
</feature>
<sequence>MERALLHRSVHRPSNEVSLAAERQRERRAARVDKPAGEDGKIDDMIAAGAADLRPRVEEVPEAGAVGQGMVDGAPNEHLVGELDDLDAEKWQVVAVVAQHSVEGQEREHDWWTVDEVEYVRNLGSGGGGVDELGSQVVALEGDGMGRGRRVVLYGDEATSQESDVEKGSKLSQILAQSTGSTSHGSHVFSSPQRTLLALTPPSSCEGFIVRLPIPAGHMPNNLSL</sequence>
<keyword evidence="3" id="KW-1185">Reference proteome</keyword>
<name>A0AAV8QWX3_ENSVE</name>
<dbReference type="AlphaFoldDB" id="A0AAV8QWX3"/>
<evidence type="ECO:0000313" key="2">
    <source>
        <dbReference type="EMBL" id="KAJ8492322.1"/>
    </source>
</evidence>
<feature type="compositionally biased region" description="Basic and acidic residues" evidence="1">
    <location>
        <begin position="22"/>
        <end position="44"/>
    </location>
</feature>
<protein>
    <submittedName>
        <fullName evidence="2">Uncharacterized protein</fullName>
    </submittedName>
</protein>
<dbReference type="EMBL" id="JAQQAF010000004">
    <property type="protein sequence ID" value="KAJ8492322.1"/>
    <property type="molecule type" value="Genomic_DNA"/>
</dbReference>
<evidence type="ECO:0000256" key="1">
    <source>
        <dbReference type="SAM" id="MobiDB-lite"/>
    </source>
</evidence>
<gene>
    <name evidence="2" type="ORF">OPV22_014043</name>
</gene>
<organism evidence="2 3">
    <name type="scientific">Ensete ventricosum</name>
    <name type="common">Abyssinian banana</name>
    <name type="synonym">Musa ensete</name>
    <dbReference type="NCBI Taxonomy" id="4639"/>
    <lineage>
        <taxon>Eukaryota</taxon>
        <taxon>Viridiplantae</taxon>
        <taxon>Streptophyta</taxon>
        <taxon>Embryophyta</taxon>
        <taxon>Tracheophyta</taxon>
        <taxon>Spermatophyta</taxon>
        <taxon>Magnoliopsida</taxon>
        <taxon>Liliopsida</taxon>
        <taxon>Zingiberales</taxon>
        <taxon>Musaceae</taxon>
        <taxon>Ensete</taxon>
    </lineage>
</organism>
<comment type="caution">
    <text evidence="2">The sequence shown here is derived from an EMBL/GenBank/DDBJ whole genome shotgun (WGS) entry which is preliminary data.</text>
</comment>
<reference evidence="2 3" key="1">
    <citation type="submission" date="2022-12" db="EMBL/GenBank/DDBJ databases">
        <title>Chromosome-scale assembly of the Ensete ventricosum genome.</title>
        <authorList>
            <person name="Dussert Y."/>
            <person name="Stocks J."/>
            <person name="Wendawek A."/>
            <person name="Woldeyes F."/>
            <person name="Nichols R.A."/>
            <person name="Borrell J.S."/>
        </authorList>
    </citation>
    <scope>NUCLEOTIDE SEQUENCE [LARGE SCALE GENOMIC DNA]</scope>
    <source>
        <strain evidence="3">cv. Maze</strain>
        <tissue evidence="2">Seeds</tissue>
    </source>
</reference>
<feature type="compositionally biased region" description="Basic residues" evidence="1">
    <location>
        <begin position="1"/>
        <end position="11"/>
    </location>
</feature>
<proteinExistence type="predicted"/>
<evidence type="ECO:0000313" key="3">
    <source>
        <dbReference type="Proteomes" id="UP001222027"/>
    </source>
</evidence>
<dbReference type="Proteomes" id="UP001222027">
    <property type="component" value="Unassembled WGS sequence"/>
</dbReference>
<accession>A0AAV8QWX3</accession>